<evidence type="ECO:0000313" key="3">
    <source>
        <dbReference type="Proteomes" id="UP001138802"/>
    </source>
</evidence>
<sequence>MAGSSLKTGAQTYSSAIEDAENYTRWILSGFTPFMGHSLLEVGLGHGGYRRFLPAGIDYLGVDIDPECVAQARARHASEDYLVADVTDPALAERIAPRRIDTVLCINVLEHIEQDEEAVAALLATLVPGGHLLILVPAFSALYSDLDRMAGHVRRYRFADIARLTARGGDLIERRYFNALGGLGWWVNKAMRHTSLDAASVNGQIRFFDRFVVPIARAVDVIARPVFGQSMICVIRKP</sequence>
<proteinExistence type="predicted"/>
<accession>A0A9X0WI26</accession>
<dbReference type="InterPro" id="IPR029063">
    <property type="entry name" value="SAM-dependent_MTases_sf"/>
</dbReference>
<evidence type="ECO:0000259" key="1">
    <source>
        <dbReference type="Pfam" id="PF08242"/>
    </source>
</evidence>
<name>A0A9X0WI26_9GAMM</name>
<organism evidence="2 3">
    <name type="scientific">Thiocapsa imhoffii</name>
    <dbReference type="NCBI Taxonomy" id="382777"/>
    <lineage>
        <taxon>Bacteria</taxon>
        <taxon>Pseudomonadati</taxon>
        <taxon>Pseudomonadota</taxon>
        <taxon>Gammaproteobacteria</taxon>
        <taxon>Chromatiales</taxon>
        <taxon>Chromatiaceae</taxon>
        <taxon>Thiocapsa</taxon>
    </lineage>
</organism>
<gene>
    <name evidence="2" type="ORF">CKO25_09635</name>
</gene>
<keyword evidence="3" id="KW-1185">Reference proteome</keyword>
<dbReference type="Pfam" id="PF08242">
    <property type="entry name" value="Methyltransf_12"/>
    <property type="match status" value="1"/>
</dbReference>
<protein>
    <recommendedName>
        <fullName evidence="1">Methyltransferase type 12 domain-containing protein</fullName>
    </recommendedName>
</protein>
<reference evidence="2 3" key="1">
    <citation type="journal article" date="2020" name="Microorganisms">
        <title>Osmotic Adaptation and Compatible Solute Biosynthesis of Phototrophic Bacteria as Revealed from Genome Analyses.</title>
        <authorList>
            <person name="Imhoff J.F."/>
            <person name="Rahn T."/>
            <person name="Kunzel S."/>
            <person name="Keller A."/>
            <person name="Neulinger S.C."/>
        </authorList>
    </citation>
    <scope>NUCLEOTIDE SEQUENCE [LARGE SCALE GENOMIC DNA]</scope>
    <source>
        <strain evidence="2 3">DSM 21303</strain>
    </source>
</reference>
<dbReference type="Gene3D" id="3.40.50.150">
    <property type="entry name" value="Vaccinia Virus protein VP39"/>
    <property type="match status" value="1"/>
</dbReference>
<dbReference type="CDD" id="cd02440">
    <property type="entry name" value="AdoMet_MTases"/>
    <property type="match status" value="1"/>
</dbReference>
<dbReference type="PANTHER" id="PTHR43861">
    <property type="entry name" value="TRANS-ACONITATE 2-METHYLTRANSFERASE-RELATED"/>
    <property type="match status" value="1"/>
</dbReference>
<comment type="caution">
    <text evidence="2">The sequence shown here is derived from an EMBL/GenBank/DDBJ whole genome shotgun (WGS) entry which is preliminary data.</text>
</comment>
<dbReference type="AlphaFoldDB" id="A0A9X0WI26"/>
<dbReference type="Proteomes" id="UP001138802">
    <property type="component" value="Unassembled WGS sequence"/>
</dbReference>
<dbReference type="SUPFAM" id="SSF53335">
    <property type="entry name" value="S-adenosyl-L-methionine-dependent methyltransferases"/>
    <property type="match status" value="1"/>
</dbReference>
<dbReference type="InterPro" id="IPR013217">
    <property type="entry name" value="Methyltransf_12"/>
</dbReference>
<dbReference type="EMBL" id="NRSD01000008">
    <property type="protein sequence ID" value="MBK1644906.1"/>
    <property type="molecule type" value="Genomic_DNA"/>
</dbReference>
<evidence type="ECO:0000313" key="2">
    <source>
        <dbReference type="EMBL" id="MBK1644906.1"/>
    </source>
</evidence>
<feature type="domain" description="Methyltransferase type 12" evidence="1">
    <location>
        <begin position="40"/>
        <end position="132"/>
    </location>
</feature>